<feature type="compositionally biased region" description="Pro residues" evidence="1">
    <location>
        <begin position="79"/>
        <end position="94"/>
    </location>
</feature>
<reference evidence="2" key="1">
    <citation type="submission" date="2021-10" db="EMBL/GenBank/DDBJ databases">
        <title>Tropical sea cucumber genome reveals ecological adaptation and Cuvierian tubules defense mechanism.</title>
        <authorList>
            <person name="Chen T."/>
        </authorList>
    </citation>
    <scope>NUCLEOTIDE SEQUENCE</scope>
    <source>
        <strain evidence="2">Nanhai2018</strain>
        <tissue evidence="2">Muscle</tissue>
    </source>
</reference>
<accession>A0A9Q0YDD4</accession>
<evidence type="ECO:0000256" key="1">
    <source>
        <dbReference type="SAM" id="MobiDB-lite"/>
    </source>
</evidence>
<organism evidence="2 3">
    <name type="scientific">Holothuria leucospilota</name>
    <name type="common">Black long sea cucumber</name>
    <name type="synonym">Mertensiothuria leucospilota</name>
    <dbReference type="NCBI Taxonomy" id="206669"/>
    <lineage>
        <taxon>Eukaryota</taxon>
        <taxon>Metazoa</taxon>
        <taxon>Echinodermata</taxon>
        <taxon>Eleutherozoa</taxon>
        <taxon>Echinozoa</taxon>
        <taxon>Holothuroidea</taxon>
        <taxon>Aspidochirotacea</taxon>
        <taxon>Aspidochirotida</taxon>
        <taxon>Holothuriidae</taxon>
        <taxon>Holothuria</taxon>
    </lineage>
</organism>
<proteinExistence type="predicted"/>
<keyword evidence="3" id="KW-1185">Reference proteome</keyword>
<dbReference type="AlphaFoldDB" id="A0A9Q0YDD4"/>
<sequence>MAATQSKDIEMVEEALDLDFQLEEEDRRRQIDEGSDSSDDDVVCFRRSGPSEPALQDSVFLEDPATESEDEVLGELAEPLPPQPQQQQQQPPPAKRPRGRPKKPSTEAQPPPKRPPTPKPVLDTNQRQAFQARCAERDAQFRAFRSLKNPTPAQVEGYWSLQVEDEIDRKRCVGTWKWDEFTESKAALQSSTGTQH</sequence>
<gene>
    <name evidence="2" type="ORF">HOLleu_41034</name>
</gene>
<feature type="region of interest" description="Disordered" evidence="1">
    <location>
        <begin position="23"/>
        <end position="129"/>
    </location>
</feature>
<evidence type="ECO:0000313" key="3">
    <source>
        <dbReference type="Proteomes" id="UP001152320"/>
    </source>
</evidence>
<feature type="compositionally biased region" description="Acidic residues" evidence="1">
    <location>
        <begin position="64"/>
        <end position="73"/>
    </location>
</feature>
<comment type="caution">
    <text evidence="2">The sequence shown here is derived from an EMBL/GenBank/DDBJ whole genome shotgun (WGS) entry which is preliminary data.</text>
</comment>
<evidence type="ECO:0000313" key="2">
    <source>
        <dbReference type="EMBL" id="KAJ8019436.1"/>
    </source>
</evidence>
<name>A0A9Q0YDD4_HOLLE</name>
<dbReference type="Proteomes" id="UP001152320">
    <property type="component" value="Chromosome 23"/>
</dbReference>
<protein>
    <submittedName>
        <fullName evidence="2">Uncharacterized protein</fullName>
    </submittedName>
</protein>
<feature type="compositionally biased region" description="Pro residues" evidence="1">
    <location>
        <begin position="109"/>
        <end position="119"/>
    </location>
</feature>
<dbReference type="EMBL" id="JAIZAY010000023">
    <property type="protein sequence ID" value="KAJ8019436.1"/>
    <property type="molecule type" value="Genomic_DNA"/>
</dbReference>
<feature type="compositionally biased region" description="Acidic residues" evidence="1">
    <location>
        <begin position="33"/>
        <end position="42"/>
    </location>
</feature>